<dbReference type="EMBL" id="SRLO01005709">
    <property type="protein sequence ID" value="TNN29401.1"/>
    <property type="molecule type" value="Genomic_DNA"/>
</dbReference>
<comment type="caution">
    <text evidence="2">The sequence shown here is derived from an EMBL/GenBank/DDBJ whole genome shotgun (WGS) entry which is preliminary data.</text>
</comment>
<evidence type="ECO:0000256" key="1">
    <source>
        <dbReference type="SAM" id="MobiDB-lite"/>
    </source>
</evidence>
<reference evidence="2 3" key="1">
    <citation type="submission" date="2019-03" db="EMBL/GenBank/DDBJ databases">
        <title>First draft genome of Liparis tanakae, snailfish: a comprehensive survey of snailfish specific genes.</title>
        <authorList>
            <person name="Kim W."/>
            <person name="Song I."/>
            <person name="Jeong J.-H."/>
            <person name="Kim D."/>
            <person name="Kim S."/>
            <person name="Ryu S."/>
            <person name="Song J.Y."/>
            <person name="Lee S.K."/>
        </authorList>
    </citation>
    <scope>NUCLEOTIDE SEQUENCE [LARGE SCALE GENOMIC DNA]</scope>
    <source>
        <tissue evidence="2">Muscle</tissue>
    </source>
</reference>
<feature type="compositionally biased region" description="Pro residues" evidence="1">
    <location>
        <begin position="78"/>
        <end position="87"/>
    </location>
</feature>
<feature type="region of interest" description="Disordered" evidence="1">
    <location>
        <begin position="23"/>
        <end position="42"/>
    </location>
</feature>
<sequence>MPTAMHQTTRLAMSEADVHRQLLQSPPVGQPPGPAARAAAPGHRARVGVGVLIQTFLGVREPGQGDRQQQPGHRALPQPAPPAPQPAAQPEEQRPVDVDQEQQQPPQQAVKQRHRAAWLLGRAVRGRGRDPPTCAFLRSIIRLLNPFHRLPQLAPPAAILLWRWQPLTCEPCARYTELADWTRKTVLRSPCPPVPRSPCPPVLRSPGPPESGLPGPDSPVRTPEEPPSVLVDLEKRRARLGQRAGDSVVYMAL</sequence>
<evidence type="ECO:0000313" key="2">
    <source>
        <dbReference type="EMBL" id="TNN29401.1"/>
    </source>
</evidence>
<feature type="compositionally biased region" description="Low complexity" evidence="1">
    <location>
        <begin position="101"/>
        <end position="110"/>
    </location>
</feature>
<accession>A0A4Z2ELG4</accession>
<name>A0A4Z2ELG4_9TELE</name>
<evidence type="ECO:0000313" key="3">
    <source>
        <dbReference type="Proteomes" id="UP000314294"/>
    </source>
</evidence>
<feature type="region of interest" description="Disordered" evidence="1">
    <location>
        <begin position="189"/>
        <end position="229"/>
    </location>
</feature>
<dbReference type="Proteomes" id="UP000314294">
    <property type="component" value="Unassembled WGS sequence"/>
</dbReference>
<organism evidence="2 3">
    <name type="scientific">Liparis tanakae</name>
    <name type="common">Tanaka's snailfish</name>
    <dbReference type="NCBI Taxonomy" id="230148"/>
    <lineage>
        <taxon>Eukaryota</taxon>
        <taxon>Metazoa</taxon>
        <taxon>Chordata</taxon>
        <taxon>Craniata</taxon>
        <taxon>Vertebrata</taxon>
        <taxon>Euteleostomi</taxon>
        <taxon>Actinopterygii</taxon>
        <taxon>Neopterygii</taxon>
        <taxon>Teleostei</taxon>
        <taxon>Neoteleostei</taxon>
        <taxon>Acanthomorphata</taxon>
        <taxon>Eupercaria</taxon>
        <taxon>Perciformes</taxon>
        <taxon>Cottioidei</taxon>
        <taxon>Cottales</taxon>
        <taxon>Liparidae</taxon>
        <taxon>Liparis</taxon>
    </lineage>
</organism>
<gene>
    <name evidence="2" type="ORF">EYF80_060453</name>
</gene>
<dbReference type="AlphaFoldDB" id="A0A4Z2ELG4"/>
<protein>
    <submittedName>
        <fullName evidence="2">Uncharacterized protein</fullName>
    </submittedName>
</protein>
<keyword evidence="3" id="KW-1185">Reference proteome</keyword>
<feature type="compositionally biased region" description="Pro residues" evidence="1">
    <location>
        <begin position="190"/>
        <end position="211"/>
    </location>
</feature>
<proteinExistence type="predicted"/>
<feature type="region of interest" description="Disordered" evidence="1">
    <location>
        <begin position="62"/>
        <end position="114"/>
    </location>
</feature>